<comment type="function">
    <text evidence="5 6">Cell division protein that is involved in the assembly of the Z ring. May serve as a membrane anchor for the Z ring.</text>
</comment>
<dbReference type="Pfam" id="PF02491">
    <property type="entry name" value="SHS2_FTSA"/>
    <property type="match status" value="1"/>
</dbReference>
<evidence type="ECO:0000256" key="3">
    <source>
        <dbReference type="ARBA" id="ARBA00023136"/>
    </source>
</evidence>
<organism evidence="8 9">
    <name type="scientific">candidate division CPR3 bacterium 4484_211</name>
    <dbReference type="NCBI Taxonomy" id="1968527"/>
    <lineage>
        <taxon>Bacteria</taxon>
        <taxon>Bacteria division CPR3</taxon>
    </lineage>
</organism>
<comment type="subunit">
    <text evidence="5">Self-interacts. Interacts with FtsZ.</text>
</comment>
<dbReference type="Gene3D" id="3.30.1490.110">
    <property type="match status" value="1"/>
</dbReference>
<dbReference type="STRING" id="1968527.B5M47_01840"/>
<dbReference type="NCBIfam" id="TIGR01174">
    <property type="entry name" value="ftsA"/>
    <property type="match status" value="1"/>
</dbReference>
<proteinExistence type="inferred from homology"/>
<dbReference type="GO" id="GO:0032153">
    <property type="term" value="C:cell division site"/>
    <property type="evidence" value="ECO:0007669"/>
    <property type="project" value="UniProtKB-UniRule"/>
</dbReference>
<dbReference type="AlphaFoldDB" id="A0A1W9NYD2"/>
<evidence type="ECO:0000256" key="5">
    <source>
        <dbReference type="HAMAP-Rule" id="MF_02033"/>
    </source>
</evidence>
<evidence type="ECO:0000256" key="2">
    <source>
        <dbReference type="ARBA" id="ARBA00022618"/>
    </source>
</evidence>
<dbReference type="InterPro" id="IPR050696">
    <property type="entry name" value="FtsA/MreB"/>
</dbReference>
<dbReference type="HAMAP" id="MF_02033">
    <property type="entry name" value="FtsA"/>
    <property type="match status" value="1"/>
</dbReference>
<dbReference type="GO" id="GO:0009898">
    <property type="term" value="C:cytoplasmic side of plasma membrane"/>
    <property type="evidence" value="ECO:0007669"/>
    <property type="project" value="UniProtKB-UniRule"/>
</dbReference>
<dbReference type="SMART" id="SM00842">
    <property type="entry name" value="FtsA"/>
    <property type="match status" value="1"/>
</dbReference>
<evidence type="ECO:0000313" key="8">
    <source>
        <dbReference type="EMBL" id="OQX51161.1"/>
    </source>
</evidence>
<evidence type="ECO:0000259" key="7">
    <source>
        <dbReference type="SMART" id="SM00842"/>
    </source>
</evidence>
<dbReference type="CDD" id="cd24048">
    <property type="entry name" value="ASKHA_NBD_FtsA"/>
    <property type="match status" value="1"/>
</dbReference>
<comment type="similarity">
    <text evidence="5 6">Belongs to the FtsA/MreB family.</text>
</comment>
<dbReference type="SUPFAM" id="SSF53067">
    <property type="entry name" value="Actin-like ATPase domain"/>
    <property type="match status" value="2"/>
</dbReference>
<dbReference type="InterPro" id="IPR003494">
    <property type="entry name" value="SHS2_FtsA"/>
</dbReference>
<sequence>MSKERIISGIDIGSSKVVTIIGQVSEENGISIIGVSSVPSKGIKKGVVVDIDAAVDAISESLVGAERMAGYTVPSVYVTVDGTHVSSVNSPGVVAVSSPDGEITQSDVSRVIEAARAISIPSSREIIHVIPRSFNVDSQEGVQDPVGMSGVRLQVETHIISGSATSMRNLVKCVQQVGLDVEDLVFGGLAAADAVLTDTERELGVVLVDIGGGTTSLVVFTEGSPVYSSVLPIGGKNITNDIAIGLRVSLEEAEAVKTYVSNLKEPARPESKQKAKNDDEDLDVSSLNIASLSSVDKKYLVEGIIKPRLEEIFELLREELKKSGFGDSLPSGLVVCGGGASTVGVEEVVKKVIRCPVRIGQPQGVSGLIEEVSTPAFAATIGTVIFASNRLPARKIPLVDKLPKIKDYWNKAVGWAKGFLP</sequence>
<feature type="domain" description="SHS2" evidence="7">
    <location>
        <begin position="7"/>
        <end position="195"/>
    </location>
</feature>
<dbReference type="Pfam" id="PF14450">
    <property type="entry name" value="FtsA"/>
    <property type="match status" value="2"/>
</dbReference>
<protein>
    <recommendedName>
        <fullName evidence="5 6">Cell division protein FtsA</fullName>
    </recommendedName>
</protein>
<dbReference type="GO" id="GO:0043093">
    <property type="term" value="P:FtsZ-dependent cytokinesis"/>
    <property type="evidence" value="ECO:0007669"/>
    <property type="project" value="UniProtKB-UniRule"/>
</dbReference>
<accession>A0A1W9NYD2</accession>
<evidence type="ECO:0000256" key="4">
    <source>
        <dbReference type="ARBA" id="ARBA00023306"/>
    </source>
</evidence>
<evidence type="ECO:0000256" key="6">
    <source>
        <dbReference type="PIRNR" id="PIRNR003101"/>
    </source>
</evidence>
<dbReference type="InterPro" id="IPR020823">
    <property type="entry name" value="Cell_div_FtsA"/>
</dbReference>
<comment type="caution">
    <text evidence="8">The sequence shown here is derived from an EMBL/GenBank/DDBJ whole genome shotgun (WGS) entry which is preliminary data.</text>
</comment>
<evidence type="ECO:0000313" key="9">
    <source>
        <dbReference type="Proteomes" id="UP000192520"/>
    </source>
</evidence>
<dbReference type="Gene3D" id="3.30.420.40">
    <property type="match status" value="2"/>
</dbReference>
<keyword evidence="4 5" id="KW-0131">Cell cycle</keyword>
<dbReference type="PANTHER" id="PTHR32432:SF4">
    <property type="entry name" value="CELL DIVISION PROTEIN FTSA"/>
    <property type="match status" value="1"/>
</dbReference>
<gene>
    <name evidence="5" type="primary">ftsA</name>
    <name evidence="8" type="ORF">B5M47_01840</name>
</gene>
<dbReference type="InterPro" id="IPR043129">
    <property type="entry name" value="ATPase_NBD"/>
</dbReference>
<name>A0A1W9NYD2_UNCC3</name>
<dbReference type="PIRSF" id="PIRSF003101">
    <property type="entry name" value="FtsA"/>
    <property type="match status" value="1"/>
</dbReference>
<dbReference type="PANTHER" id="PTHR32432">
    <property type="entry name" value="CELL DIVISION PROTEIN FTSA-RELATED"/>
    <property type="match status" value="1"/>
</dbReference>
<keyword evidence="1 5" id="KW-1003">Cell membrane</keyword>
<reference evidence="9" key="1">
    <citation type="submission" date="2017-03" db="EMBL/GenBank/DDBJ databases">
        <title>Novel pathways for hydrocarbon cycling and metabolic interdependencies in hydrothermal sediment communities.</title>
        <authorList>
            <person name="Dombrowski N."/>
            <person name="Seitz K."/>
            <person name="Teske A."/>
            <person name="Baker B."/>
        </authorList>
    </citation>
    <scope>NUCLEOTIDE SEQUENCE [LARGE SCALE GENOMIC DNA]</scope>
</reference>
<evidence type="ECO:0000256" key="1">
    <source>
        <dbReference type="ARBA" id="ARBA00022475"/>
    </source>
</evidence>
<dbReference type="EMBL" id="MZGJ01000007">
    <property type="protein sequence ID" value="OQX51161.1"/>
    <property type="molecule type" value="Genomic_DNA"/>
</dbReference>
<keyword evidence="3 5" id="KW-0472">Membrane</keyword>
<dbReference type="Proteomes" id="UP000192520">
    <property type="component" value="Unassembled WGS sequence"/>
</dbReference>
<comment type="subcellular location">
    <subcellularLocation>
        <location evidence="5">Cell membrane</location>
        <topology evidence="5">Peripheral membrane protein</topology>
        <orientation evidence="5">Cytoplasmic side</orientation>
    </subcellularLocation>
    <text evidence="5">Localizes to the Z ring in an FtsZ-dependent manner. Targeted to the membrane through a conserved C-terminal amphipathic helix.</text>
</comment>
<keyword evidence="2 5" id="KW-0132">Cell division</keyword>